<reference evidence="5 6" key="1">
    <citation type="submission" date="2024-03" db="EMBL/GenBank/DDBJ databases">
        <authorList>
            <person name="Gkanogiannis A."/>
            <person name="Becerra Lopez-Lavalle L."/>
        </authorList>
    </citation>
    <scope>NUCLEOTIDE SEQUENCE [LARGE SCALE GENOMIC DNA]</scope>
</reference>
<proteinExistence type="predicted"/>
<evidence type="ECO:0000259" key="4">
    <source>
        <dbReference type="SMART" id="SM00043"/>
    </source>
</evidence>
<dbReference type="Gene3D" id="3.10.450.10">
    <property type="match status" value="1"/>
</dbReference>
<dbReference type="PANTHER" id="PTHR47373:SF1">
    <property type="entry name" value="CYSTEINE PROTEINASE INHIBITOR 2"/>
    <property type="match status" value="1"/>
</dbReference>
<evidence type="ECO:0000256" key="1">
    <source>
        <dbReference type="ARBA" id="ARBA00022690"/>
    </source>
</evidence>
<feature type="transmembrane region" description="Helical" evidence="3">
    <location>
        <begin position="6"/>
        <end position="27"/>
    </location>
</feature>
<dbReference type="SMART" id="SM00043">
    <property type="entry name" value="CY"/>
    <property type="match status" value="1"/>
</dbReference>
<dbReference type="InterPro" id="IPR046350">
    <property type="entry name" value="Cystatin_sf"/>
</dbReference>
<sequence length="134" mass="14530">MAETKFSVIALVAVALVAAGVVVEGYGGRVGGRMEIKDVKRNEEVQRLGRFSVEEYNRMTGGGGSGGGEVKFAAVVAAERQVVSGTKYYLRILGIQNGERKIFDSVVMVKPWIGSKRLLDFSPSRVLSTPIFNF</sequence>
<keyword evidence="1" id="KW-0646">Protease inhibitor</keyword>
<dbReference type="EMBL" id="OZ021745">
    <property type="protein sequence ID" value="CAK9313735.1"/>
    <property type="molecule type" value="Genomic_DNA"/>
</dbReference>
<gene>
    <name evidence="5" type="ORF">CITCOLO1_LOCUS5469</name>
</gene>
<feature type="domain" description="Cystatin" evidence="4">
    <location>
        <begin position="28"/>
        <end position="124"/>
    </location>
</feature>
<accession>A0ABP0Y1Y5</accession>
<protein>
    <recommendedName>
        <fullName evidence="4">Cystatin domain-containing protein</fullName>
    </recommendedName>
</protein>
<dbReference type="PANTHER" id="PTHR47373">
    <property type="entry name" value="CYSTEINE PROTEINASE INHIBITOR 2"/>
    <property type="match status" value="1"/>
</dbReference>
<evidence type="ECO:0000313" key="6">
    <source>
        <dbReference type="Proteomes" id="UP001642487"/>
    </source>
</evidence>
<keyword evidence="3" id="KW-0472">Membrane</keyword>
<keyword evidence="6" id="KW-1185">Reference proteome</keyword>
<dbReference type="InterPro" id="IPR000010">
    <property type="entry name" value="Cystatin_dom"/>
</dbReference>
<keyword evidence="3" id="KW-0812">Transmembrane</keyword>
<name>A0ABP0Y1Y5_9ROSI</name>
<dbReference type="CDD" id="cd00042">
    <property type="entry name" value="CY"/>
    <property type="match status" value="1"/>
</dbReference>
<evidence type="ECO:0000313" key="5">
    <source>
        <dbReference type="EMBL" id="CAK9313735.1"/>
    </source>
</evidence>
<organism evidence="5 6">
    <name type="scientific">Citrullus colocynthis</name>
    <name type="common">colocynth</name>
    <dbReference type="NCBI Taxonomy" id="252529"/>
    <lineage>
        <taxon>Eukaryota</taxon>
        <taxon>Viridiplantae</taxon>
        <taxon>Streptophyta</taxon>
        <taxon>Embryophyta</taxon>
        <taxon>Tracheophyta</taxon>
        <taxon>Spermatophyta</taxon>
        <taxon>Magnoliopsida</taxon>
        <taxon>eudicotyledons</taxon>
        <taxon>Gunneridae</taxon>
        <taxon>Pentapetalae</taxon>
        <taxon>rosids</taxon>
        <taxon>fabids</taxon>
        <taxon>Cucurbitales</taxon>
        <taxon>Cucurbitaceae</taxon>
        <taxon>Benincaseae</taxon>
        <taxon>Citrullus</taxon>
    </lineage>
</organism>
<dbReference type="SUPFAM" id="SSF54403">
    <property type="entry name" value="Cystatin/monellin"/>
    <property type="match status" value="1"/>
</dbReference>
<dbReference type="Proteomes" id="UP001642487">
    <property type="component" value="Chromosome 11"/>
</dbReference>
<keyword evidence="2" id="KW-0789">Thiol protease inhibitor</keyword>
<dbReference type="Pfam" id="PF16845">
    <property type="entry name" value="SQAPI"/>
    <property type="match status" value="1"/>
</dbReference>
<evidence type="ECO:0000256" key="2">
    <source>
        <dbReference type="ARBA" id="ARBA00022704"/>
    </source>
</evidence>
<keyword evidence="3" id="KW-1133">Transmembrane helix</keyword>
<evidence type="ECO:0000256" key="3">
    <source>
        <dbReference type="SAM" id="Phobius"/>
    </source>
</evidence>